<keyword evidence="2 4" id="KW-0472">Membrane</keyword>
<comment type="subcellular location">
    <subcellularLocation>
        <location evidence="1">Membrane</location>
    </subcellularLocation>
</comment>
<feature type="region of interest" description="Disordered" evidence="3">
    <location>
        <begin position="1"/>
        <end position="73"/>
    </location>
</feature>
<dbReference type="RefSeq" id="WP_344780658.1">
    <property type="nucleotide sequence ID" value="NZ_BAAAZW010000002.1"/>
</dbReference>
<keyword evidence="4" id="KW-0812">Transmembrane</keyword>
<evidence type="ECO:0000256" key="1">
    <source>
        <dbReference type="ARBA" id="ARBA00004370"/>
    </source>
</evidence>
<reference evidence="6" key="1">
    <citation type="journal article" date="2019" name="Int. J. Syst. Evol. Microbiol.">
        <title>The Global Catalogue of Microorganisms (GCM) 10K type strain sequencing project: providing services to taxonomists for standard genome sequencing and annotation.</title>
        <authorList>
            <consortium name="The Broad Institute Genomics Platform"/>
            <consortium name="The Broad Institute Genome Sequencing Center for Infectious Disease"/>
            <person name="Wu L."/>
            <person name="Ma J."/>
        </authorList>
    </citation>
    <scope>NUCLEOTIDE SEQUENCE [LARGE SCALE GENOMIC DNA]</scope>
    <source>
        <strain evidence="6">JCM 16923</strain>
    </source>
</reference>
<evidence type="ECO:0000256" key="4">
    <source>
        <dbReference type="SAM" id="Phobius"/>
    </source>
</evidence>
<dbReference type="PANTHER" id="PTHR37042:SF4">
    <property type="entry name" value="OUTER MEMBRANE PROTEIN RV1973"/>
    <property type="match status" value="1"/>
</dbReference>
<keyword evidence="4" id="KW-1133">Transmembrane helix</keyword>
<evidence type="ECO:0008006" key="7">
    <source>
        <dbReference type="Google" id="ProtNLM"/>
    </source>
</evidence>
<organism evidence="5 6">
    <name type="scientific">Gordonia caeni</name>
    <dbReference type="NCBI Taxonomy" id="1007097"/>
    <lineage>
        <taxon>Bacteria</taxon>
        <taxon>Bacillati</taxon>
        <taxon>Actinomycetota</taxon>
        <taxon>Actinomycetes</taxon>
        <taxon>Mycobacteriales</taxon>
        <taxon>Gordoniaceae</taxon>
        <taxon>Gordonia</taxon>
    </lineage>
</organism>
<name>A0ABP7NPX8_9ACTN</name>
<evidence type="ECO:0000313" key="5">
    <source>
        <dbReference type="EMBL" id="GAA3951732.1"/>
    </source>
</evidence>
<feature type="compositionally biased region" description="Polar residues" evidence="3">
    <location>
        <begin position="11"/>
        <end position="35"/>
    </location>
</feature>
<dbReference type="PANTHER" id="PTHR37042">
    <property type="entry name" value="OUTER MEMBRANE PROTEIN RV1973"/>
    <property type="match status" value="1"/>
</dbReference>
<evidence type="ECO:0000313" key="6">
    <source>
        <dbReference type="Proteomes" id="UP001418444"/>
    </source>
</evidence>
<sequence length="259" mass="27509">MSSERDDHNGSSDTPDGSSNTPDESSDTPRGSSEVETTEKLSRKQLRAQRKVAEAQAAFDRPRKKSGDSDSGDRHWAASLALATGVAALAGAVACLGWFGYTGVSAYVVENSKAAKIRNQSIDAAEQAILNVTNIDVNDIDGWEKRLQSSLTGEALEQTQDGTVTQLKQEIADGQRSQTAELTAVIRRAAATEVNVDENKATVLVFSTSTAKGEGDDPGESVPMEFLVTVVEADGMRKADKIVALSGIRYTDGTQEGGR</sequence>
<feature type="transmembrane region" description="Helical" evidence="4">
    <location>
        <begin position="76"/>
        <end position="109"/>
    </location>
</feature>
<dbReference type="EMBL" id="BAAAZW010000002">
    <property type="protein sequence ID" value="GAA3951732.1"/>
    <property type="molecule type" value="Genomic_DNA"/>
</dbReference>
<protein>
    <recommendedName>
        <fullName evidence="7">Mce-associated membrane protein</fullName>
    </recommendedName>
</protein>
<feature type="compositionally biased region" description="Basic and acidic residues" evidence="3">
    <location>
        <begin position="1"/>
        <end position="10"/>
    </location>
</feature>
<evidence type="ECO:0000256" key="3">
    <source>
        <dbReference type="SAM" id="MobiDB-lite"/>
    </source>
</evidence>
<keyword evidence="6" id="KW-1185">Reference proteome</keyword>
<accession>A0ABP7NPX8</accession>
<evidence type="ECO:0000256" key="2">
    <source>
        <dbReference type="ARBA" id="ARBA00023136"/>
    </source>
</evidence>
<comment type="caution">
    <text evidence="5">The sequence shown here is derived from an EMBL/GenBank/DDBJ whole genome shotgun (WGS) entry which is preliminary data.</text>
</comment>
<gene>
    <name evidence="5" type="ORF">GCM10022231_06940</name>
</gene>
<proteinExistence type="predicted"/>
<dbReference type="Proteomes" id="UP001418444">
    <property type="component" value="Unassembled WGS sequence"/>
</dbReference>